<proteinExistence type="inferred from homology"/>
<dbReference type="SFLD" id="SFLDG01135">
    <property type="entry name" value="C1.5.6:_HAD__Beta-PGM__Phospha"/>
    <property type="match status" value="1"/>
</dbReference>
<dbReference type="CDD" id="cd07505">
    <property type="entry name" value="HAD_BPGM-like"/>
    <property type="match status" value="1"/>
</dbReference>
<protein>
    <submittedName>
        <fullName evidence="2">Carotenoid dehydrogenase</fullName>
    </submittedName>
</protein>
<dbReference type="InterPro" id="IPR010976">
    <property type="entry name" value="B-phosphoglucomutase_hydrolase"/>
</dbReference>
<dbReference type="GO" id="GO:0050308">
    <property type="term" value="F:sugar-phosphatase activity"/>
    <property type="evidence" value="ECO:0007669"/>
    <property type="project" value="TreeGrafter"/>
</dbReference>
<dbReference type="PANTHER" id="PTHR43481">
    <property type="entry name" value="FRUCTOSE-1-PHOSPHATE PHOSPHATASE"/>
    <property type="match status" value="1"/>
</dbReference>
<dbReference type="InterPro" id="IPR023214">
    <property type="entry name" value="HAD_sf"/>
</dbReference>
<dbReference type="InterPro" id="IPR036412">
    <property type="entry name" value="HAD-like_sf"/>
</dbReference>
<dbReference type="SFLD" id="SFLDS00003">
    <property type="entry name" value="Haloacid_Dehalogenase"/>
    <property type="match status" value="1"/>
</dbReference>
<dbReference type="PANTHER" id="PTHR43481:SF4">
    <property type="entry name" value="GLYCEROL-1-PHOSPHATE PHOSPHOHYDROLASE 1-RELATED"/>
    <property type="match status" value="1"/>
</dbReference>
<sequence length="201" mass="22171">MTLDLEQYHGLIFDMDGTLIDSMPAHLDAWERAAKDFSIPFDRNWIASMGGMPSAKITLEVNKRYGLELDPLKVAKAKMDHFESTTDFGDLIDDTCDIVKRYFGRKKMAVGTGSVRQNASRMLDEKGLTPYFDAIVTASDVTNHKPNPDTFLLAAKEIGVAPQHCVVFEDTALGKQAAHAAGMDCVMVVEGGLEFCPKPIR</sequence>
<evidence type="ECO:0000256" key="1">
    <source>
        <dbReference type="ARBA" id="ARBA00006171"/>
    </source>
</evidence>
<dbReference type="InterPro" id="IPR006439">
    <property type="entry name" value="HAD-SF_hydro_IA"/>
</dbReference>
<gene>
    <name evidence="2" type="ORF">GCM10007932_22150</name>
</gene>
<keyword evidence="3" id="KW-1185">Reference proteome</keyword>
<dbReference type="Gene3D" id="1.10.150.240">
    <property type="entry name" value="Putative phosphatase, domain 2"/>
    <property type="match status" value="1"/>
</dbReference>
<dbReference type="RefSeq" id="WP_126606021.1">
    <property type="nucleotide sequence ID" value="NZ_AP025144.1"/>
</dbReference>
<dbReference type="InterPro" id="IPR023198">
    <property type="entry name" value="PGP-like_dom2"/>
</dbReference>
<organism evidence="2 3">
    <name type="scientific">Vibrio penaeicida</name>
    <dbReference type="NCBI Taxonomy" id="104609"/>
    <lineage>
        <taxon>Bacteria</taxon>
        <taxon>Pseudomonadati</taxon>
        <taxon>Pseudomonadota</taxon>
        <taxon>Gammaproteobacteria</taxon>
        <taxon>Vibrionales</taxon>
        <taxon>Vibrionaceae</taxon>
        <taxon>Vibrio</taxon>
    </lineage>
</organism>
<dbReference type="AlphaFoldDB" id="A0AAV5NQG4"/>
<dbReference type="InterPro" id="IPR041492">
    <property type="entry name" value="HAD_2"/>
</dbReference>
<dbReference type="NCBIfam" id="TIGR02009">
    <property type="entry name" value="PGMB-YQAB-SF"/>
    <property type="match status" value="1"/>
</dbReference>
<dbReference type="SFLD" id="SFLDG01129">
    <property type="entry name" value="C1.5:_HAD__Beta-PGM__Phosphata"/>
    <property type="match status" value="1"/>
</dbReference>
<accession>A0AAV5NQG4</accession>
<name>A0AAV5NQG4_9VIBR</name>
<dbReference type="Proteomes" id="UP001156690">
    <property type="component" value="Unassembled WGS sequence"/>
</dbReference>
<dbReference type="Gene3D" id="3.40.50.1000">
    <property type="entry name" value="HAD superfamily/HAD-like"/>
    <property type="match status" value="1"/>
</dbReference>
<dbReference type="EMBL" id="BSNX01000021">
    <property type="protein sequence ID" value="GLQ72855.1"/>
    <property type="molecule type" value="Genomic_DNA"/>
</dbReference>
<dbReference type="PRINTS" id="PR00413">
    <property type="entry name" value="HADHALOGNASE"/>
</dbReference>
<evidence type="ECO:0000313" key="2">
    <source>
        <dbReference type="EMBL" id="GLQ72855.1"/>
    </source>
</evidence>
<comment type="caution">
    <text evidence="2">The sequence shown here is derived from an EMBL/GenBank/DDBJ whole genome shotgun (WGS) entry which is preliminary data.</text>
</comment>
<comment type="similarity">
    <text evidence="1">Belongs to the HAD-like hydrolase superfamily. CbbY/CbbZ/Gph/YieH family.</text>
</comment>
<dbReference type="NCBIfam" id="TIGR01509">
    <property type="entry name" value="HAD-SF-IA-v3"/>
    <property type="match status" value="1"/>
</dbReference>
<evidence type="ECO:0000313" key="3">
    <source>
        <dbReference type="Proteomes" id="UP001156690"/>
    </source>
</evidence>
<dbReference type="SUPFAM" id="SSF56784">
    <property type="entry name" value="HAD-like"/>
    <property type="match status" value="1"/>
</dbReference>
<dbReference type="InterPro" id="IPR051806">
    <property type="entry name" value="HAD-like_SPP"/>
</dbReference>
<reference evidence="3" key="1">
    <citation type="journal article" date="2019" name="Int. J. Syst. Evol. Microbiol.">
        <title>The Global Catalogue of Microorganisms (GCM) 10K type strain sequencing project: providing services to taxonomists for standard genome sequencing and annotation.</title>
        <authorList>
            <consortium name="The Broad Institute Genomics Platform"/>
            <consortium name="The Broad Institute Genome Sequencing Center for Infectious Disease"/>
            <person name="Wu L."/>
            <person name="Ma J."/>
        </authorList>
    </citation>
    <scope>NUCLEOTIDE SEQUENCE [LARGE SCALE GENOMIC DNA]</scope>
    <source>
        <strain evidence="3">NBRC 15640</strain>
    </source>
</reference>
<dbReference type="Pfam" id="PF13419">
    <property type="entry name" value="HAD_2"/>
    <property type="match status" value="1"/>
</dbReference>